<dbReference type="Gene3D" id="3.75.10.10">
    <property type="entry name" value="L-arginine/glycine Amidinotransferase, Chain A"/>
    <property type="match status" value="1"/>
</dbReference>
<organism evidence="1">
    <name type="scientific">uncultured marine microorganism HF4000_006O13</name>
    <dbReference type="NCBI Taxonomy" id="455509"/>
    <lineage>
        <taxon>unclassified sequences</taxon>
        <taxon>environmental samples</taxon>
    </lineage>
</organism>
<dbReference type="AlphaFoldDB" id="B3T0S5"/>
<dbReference type="SUPFAM" id="SSF55909">
    <property type="entry name" value="Pentein"/>
    <property type="match status" value="1"/>
</dbReference>
<dbReference type="Pfam" id="PF19420">
    <property type="entry name" value="DDAH_eukar"/>
    <property type="match status" value="1"/>
</dbReference>
<sequence length="298" mass="34197">MTEQSTNRILLIEPAEFFSNLETAETNHYQINNSELNKDAILEKALDEFRGFKNTLVSNGINITTLQGQIGCPDNIFPNWAATYEDSTMHLFSMLAKNRRKEKSKKHISFLEKTYQLTTDLSEFEDQAIFLEGTSSMVLDRVNKIAYTGLSPRTNENLARLWGERSGYEIVFFQTESHVGQPIYHTDVIMYIGTEIAGISMDSIKQEDQERVREKLNLSHTILEITQDQIMDFCGNCLEAQDEDKQLILVMSTRAFNSYSDQQKTVLANHYQKIIHSDITHIEEYGGGSARCMMMELF</sequence>
<evidence type="ECO:0008006" key="2">
    <source>
        <dbReference type="Google" id="ProtNLM"/>
    </source>
</evidence>
<evidence type="ECO:0000313" key="1">
    <source>
        <dbReference type="EMBL" id="ABZ06184.1"/>
    </source>
</evidence>
<accession>B3T0S5</accession>
<dbReference type="EMBL" id="EU016568">
    <property type="protein sequence ID" value="ABZ06184.1"/>
    <property type="molecule type" value="Genomic_DNA"/>
</dbReference>
<dbReference type="InterPro" id="IPR014541">
    <property type="entry name" value="Amdntrnsf_FN0238"/>
</dbReference>
<dbReference type="PANTHER" id="PTHR43224">
    <property type="entry name" value="AMIDINOTRANSFERASE"/>
    <property type="match status" value="1"/>
</dbReference>
<gene>
    <name evidence="1" type="ORF">ALOHA_HF4000006O13ctg1g30</name>
</gene>
<reference evidence="1" key="1">
    <citation type="journal article" date="2008" name="ISME J.">
        <title>Genomic patterns of recombination, clonal divergence and environment in marine microbial populations.</title>
        <authorList>
            <person name="Konstantinidis K.T."/>
            <person name="Delong E.F."/>
        </authorList>
    </citation>
    <scope>NUCLEOTIDE SEQUENCE</scope>
</reference>
<dbReference type="PIRSF" id="PIRSF028188">
    <property type="entry name" value="Amdntrnsf_FN0238"/>
    <property type="match status" value="1"/>
</dbReference>
<proteinExistence type="predicted"/>
<dbReference type="PANTHER" id="PTHR43224:SF1">
    <property type="entry name" value="AMIDINOTRANSFERASE"/>
    <property type="match status" value="1"/>
</dbReference>
<protein>
    <recommendedName>
        <fullName evidence="2">Amidinotransferase</fullName>
    </recommendedName>
</protein>
<name>B3T0S5_9ZZZZ</name>